<evidence type="ECO:0000313" key="1">
    <source>
        <dbReference type="EMBL" id="CAX21718.1"/>
    </source>
</evidence>
<dbReference type="EMBL" id="FP103042">
    <property type="protein sequence ID" value="CAX21718.1"/>
    <property type="molecule type" value="Genomic_DNA"/>
</dbReference>
<name>C7C6J6_METED</name>
<dbReference type="KEGG" id="mdi:METDI0039"/>
<accession>C7C6J6</accession>
<evidence type="ECO:0000313" key="2">
    <source>
        <dbReference type="Proteomes" id="UP000008070"/>
    </source>
</evidence>
<sequence>MNGRVPPRQTLCNGERNTQVHPALASGMAWQEAAMKIFQVRQRITDSVLWVGSAHNEVGALDAMAHEAGYYDYSDLPDEVRHGGLMVEAVTLKVQPMIISQS</sequence>
<dbReference type="HOGENOM" id="CLU_2274039_0_0_5"/>
<dbReference type="Proteomes" id="UP000008070">
    <property type="component" value="Chromosome"/>
</dbReference>
<proteinExistence type="predicted"/>
<organism evidence="1 2">
    <name type="scientific">Methylorubrum extorquens (strain DSM 6343 / CIP 106787 / DM4)</name>
    <name type="common">Methylobacterium extorquens</name>
    <dbReference type="NCBI Taxonomy" id="661410"/>
    <lineage>
        <taxon>Bacteria</taxon>
        <taxon>Pseudomonadati</taxon>
        <taxon>Pseudomonadota</taxon>
        <taxon>Alphaproteobacteria</taxon>
        <taxon>Hyphomicrobiales</taxon>
        <taxon>Methylobacteriaceae</taxon>
        <taxon>Methylorubrum</taxon>
    </lineage>
</organism>
<reference evidence="2" key="1">
    <citation type="journal article" date="2009" name="PLoS ONE">
        <title>Methylobacterium genome sequences: a reference blueprint to investigate microbial metabolism of C1 compounds from natural and industrial sources.</title>
        <authorList>
            <person name="Vuilleumier S."/>
            <person name="Chistoserdova L."/>
            <person name="Lee M.-C."/>
            <person name="Bringel F."/>
            <person name="Lajus A."/>
            <person name="Zhou Y."/>
            <person name="Gourion B."/>
            <person name="Barbe V."/>
            <person name="Chang J."/>
            <person name="Cruveiller S."/>
            <person name="Dossat C."/>
            <person name="Gillett W."/>
            <person name="Gruffaz C."/>
            <person name="Haugen E."/>
            <person name="Hourcade E."/>
            <person name="Levy R."/>
            <person name="Mangenot S."/>
            <person name="Muller E."/>
            <person name="Nadalig T."/>
            <person name="Pagni M."/>
            <person name="Penny C."/>
            <person name="Peyraud R."/>
            <person name="Robinson D.G."/>
            <person name="Roche D."/>
            <person name="Rouy Z."/>
            <person name="Saenampechek C."/>
            <person name="Salvignol G."/>
            <person name="Vallenet D."/>
            <person name="Wu Z."/>
            <person name="Marx C.J."/>
            <person name="Vorholt J.A."/>
            <person name="Olson M.V."/>
            <person name="Kaul R."/>
            <person name="Weissenbach J."/>
            <person name="Medigue C."/>
            <person name="Lidstrom M.E."/>
        </authorList>
    </citation>
    <scope>NUCLEOTIDE SEQUENCE [LARGE SCALE GENOMIC DNA]</scope>
    <source>
        <strain evidence="2">DSM 6343 / CIP 106787 / DM4</strain>
    </source>
</reference>
<dbReference type="AlphaFoldDB" id="C7C6J6"/>
<protein>
    <submittedName>
        <fullName evidence="1">Uncharacterized protein</fullName>
    </submittedName>
</protein>
<gene>
    <name evidence="1" type="ORF">METD_I0039</name>
</gene>